<evidence type="ECO:0008006" key="3">
    <source>
        <dbReference type="Google" id="ProtNLM"/>
    </source>
</evidence>
<name>A0A480A287_9CYAN</name>
<protein>
    <recommendedName>
        <fullName evidence="3">DUF4336 domain-containing protein</fullName>
    </recommendedName>
</protein>
<dbReference type="PANTHER" id="PTHR33835">
    <property type="entry name" value="YALI0C07656P"/>
    <property type="match status" value="1"/>
</dbReference>
<dbReference type="InterPro" id="IPR025638">
    <property type="entry name" value="DUF4336"/>
</dbReference>
<dbReference type="Pfam" id="PF14234">
    <property type="entry name" value="DUF4336"/>
    <property type="match status" value="1"/>
</dbReference>
<dbReference type="RefSeq" id="WP_137667749.1">
    <property type="nucleotide sequence ID" value="NZ_BJCE01000087.1"/>
</dbReference>
<accession>A0A480A287</accession>
<dbReference type="Proteomes" id="UP000300142">
    <property type="component" value="Unassembled WGS sequence"/>
</dbReference>
<dbReference type="EMBL" id="BJCE01000087">
    <property type="protein sequence ID" value="GCL37628.1"/>
    <property type="molecule type" value="Genomic_DNA"/>
</dbReference>
<keyword evidence="2" id="KW-1185">Reference proteome</keyword>
<organism evidence="1 2">
    <name type="scientific">Sphaerospermopsis reniformis</name>
    <dbReference type="NCBI Taxonomy" id="531300"/>
    <lineage>
        <taxon>Bacteria</taxon>
        <taxon>Bacillati</taxon>
        <taxon>Cyanobacteriota</taxon>
        <taxon>Cyanophyceae</taxon>
        <taxon>Nostocales</taxon>
        <taxon>Aphanizomenonaceae</taxon>
        <taxon>Sphaerospermopsis</taxon>
    </lineage>
</organism>
<sequence>MNTQGIENQQNLSWSFWPILPLYPYGKRKTICREIIKDSLWIFDQLQGILYTVVPVRMTIIKLQEGGLLVYAPVAPTPECINLVKELEQKHGEVKYIILPTSSGLEHKIFVGPFARKFPQALVYVAPHQWSIPFNLPLSWLGFPQKRTLFLSINHQNNPFGNEFEYKILDINLGKGSFQEVALLHKPSRTLLLTDTILSISEEPPEILQIDPYPLLFHARDNAQQKMIDNAHNRRRGWQRIALFAIYFRPSAVKISQLGEMWKDAKKSPDRSHQAYFGFFPFKWDENWQDTFTALSGNGRPFVAPILQILILPQGGREVIEWADQIANWDFQQIISCHFDAPIKATPQQFRQAFSFLEKQPKASYQQPLLKEDVRFIEELEAGLVKRGIATPQKEKV</sequence>
<reference evidence="2" key="1">
    <citation type="submission" date="2019-02" db="EMBL/GenBank/DDBJ databases">
        <title>Draft genome sequence of Sphaerospermopsis reniformis NIES-1949.</title>
        <authorList>
            <person name="Yamaguchi H."/>
            <person name="Suzuki S."/>
            <person name="Kawachi M."/>
        </authorList>
    </citation>
    <scope>NUCLEOTIDE SEQUENCE [LARGE SCALE GENOMIC DNA]</scope>
    <source>
        <strain evidence="2">NIES-1949</strain>
    </source>
</reference>
<proteinExistence type="predicted"/>
<evidence type="ECO:0000313" key="2">
    <source>
        <dbReference type="Proteomes" id="UP000300142"/>
    </source>
</evidence>
<dbReference type="PANTHER" id="PTHR33835:SF2">
    <property type="entry name" value="LYSINE-TRNA LIGASE"/>
    <property type="match status" value="1"/>
</dbReference>
<comment type="caution">
    <text evidence="1">The sequence shown here is derived from an EMBL/GenBank/DDBJ whole genome shotgun (WGS) entry which is preliminary data.</text>
</comment>
<gene>
    <name evidence="1" type="ORF">SR1949_27390</name>
</gene>
<dbReference type="AlphaFoldDB" id="A0A480A287"/>
<evidence type="ECO:0000313" key="1">
    <source>
        <dbReference type="EMBL" id="GCL37628.1"/>
    </source>
</evidence>